<feature type="binding site" description="axial binding residue" evidence="2">
    <location>
        <position position="69"/>
    </location>
    <ligand>
        <name>heme c</name>
        <dbReference type="ChEBI" id="CHEBI:61717"/>
        <label>2</label>
    </ligand>
    <ligandPart>
        <name>Fe</name>
        <dbReference type="ChEBI" id="CHEBI:18248"/>
    </ligandPart>
</feature>
<feature type="binding site" description="axial binding residue" evidence="2">
    <location>
        <position position="68"/>
    </location>
    <ligand>
        <name>heme c</name>
        <dbReference type="ChEBI" id="CHEBI:61717"/>
        <label>1</label>
    </ligand>
    <ligandPart>
        <name>Fe</name>
        <dbReference type="ChEBI" id="CHEBI:18248"/>
    </ligandPart>
</feature>
<feature type="domain" description="Cytochrome c7-like" evidence="5">
    <location>
        <begin position="51"/>
        <end position="95"/>
    </location>
</feature>
<dbReference type="EMBL" id="FOMX01000005">
    <property type="protein sequence ID" value="SFD83553.1"/>
    <property type="molecule type" value="Genomic_DNA"/>
</dbReference>
<protein>
    <submittedName>
        <fullName evidence="6">Quinol:cytochrome c oxidoreductase pentaheme cytochrome subunit</fullName>
    </submittedName>
</protein>
<dbReference type="AlphaFoldDB" id="A0A1I1VRD2"/>
<dbReference type="PRINTS" id="PR00609">
    <property type="entry name" value="CYTOCHROMEC3"/>
</dbReference>
<evidence type="ECO:0000256" key="2">
    <source>
        <dbReference type="PIRSR" id="PIRSR602322-1"/>
    </source>
</evidence>
<keyword evidence="1 2" id="KW-0479">Metal-binding</keyword>
<dbReference type="Pfam" id="PF14522">
    <property type="entry name" value="Cytochrome_C7"/>
    <property type="match status" value="2"/>
</dbReference>
<keyword evidence="4" id="KW-0472">Membrane</keyword>
<feature type="binding site" description="axial binding residue" evidence="2">
    <location>
        <position position="65"/>
    </location>
    <ligand>
        <name>heme c</name>
        <dbReference type="ChEBI" id="CHEBI:61717"/>
        <label>1</label>
    </ligand>
    <ligandPart>
        <name>Fe</name>
        <dbReference type="ChEBI" id="CHEBI:18248"/>
    </ligandPart>
</feature>
<evidence type="ECO:0000256" key="3">
    <source>
        <dbReference type="SAM" id="MobiDB-lite"/>
    </source>
</evidence>
<dbReference type="GO" id="GO:0046872">
    <property type="term" value="F:metal ion binding"/>
    <property type="evidence" value="ECO:0007669"/>
    <property type="project" value="UniProtKB-KW"/>
</dbReference>
<name>A0A1I1VRD2_9BACT</name>
<dbReference type="STRING" id="54.SAMN02745121_01736"/>
<dbReference type="GO" id="GO:0020037">
    <property type="term" value="F:heme binding"/>
    <property type="evidence" value="ECO:0007669"/>
    <property type="project" value="InterPro"/>
</dbReference>
<dbReference type="Proteomes" id="UP000199400">
    <property type="component" value="Unassembled WGS sequence"/>
</dbReference>
<feature type="transmembrane region" description="Helical" evidence="4">
    <location>
        <begin position="12"/>
        <end position="35"/>
    </location>
</feature>
<evidence type="ECO:0000313" key="7">
    <source>
        <dbReference type="Proteomes" id="UP000199400"/>
    </source>
</evidence>
<feature type="binding site" description="axial binding residue" evidence="2">
    <location>
        <position position="54"/>
    </location>
    <ligand>
        <name>heme c</name>
        <dbReference type="ChEBI" id="CHEBI:61717"/>
        <label>3</label>
    </ligand>
    <ligandPart>
        <name>Fe</name>
        <dbReference type="ChEBI" id="CHEBI:18248"/>
    </ligandPart>
</feature>
<dbReference type="SUPFAM" id="SSF48695">
    <property type="entry name" value="Multiheme cytochromes"/>
    <property type="match status" value="1"/>
</dbReference>
<feature type="binding site" description="axial binding residue" evidence="2">
    <location>
        <position position="57"/>
    </location>
    <ligand>
        <name>heme c</name>
        <dbReference type="ChEBI" id="CHEBI:61717"/>
        <label>1</label>
    </ligand>
    <ligandPart>
        <name>Fe</name>
        <dbReference type="ChEBI" id="CHEBI:18248"/>
    </ligandPart>
</feature>
<sequence length="217" mass="24238">MPAIFPRWTNNIPLAVAVLGPFALAGLVGFVWYYFSPKYTDVGYRPIQPVPFSHKLHAGDMGMDCRYCHNTVERAAVAAVPPAATCMNCHSLVKTDSPRLKLVRDSFETGETIPWVRVHQLPDFAFFDHRPHLAAGVGCSTCHGRIDQMTIVEMAQPLSMGWCLDCHRDPEPNLRPVDQITNMAWDPATDGKAYDAAKDPKRKRDVNPPEHCSGCHR</sequence>
<dbReference type="InterPro" id="IPR029467">
    <property type="entry name" value="Cyt_c7-like"/>
</dbReference>
<organism evidence="6 7">
    <name type="scientific">Nannocystis exedens</name>
    <dbReference type="NCBI Taxonomy" id="54"/>
    <lineage>
        <taxon>Bacteria</taxon>
        <taxon>Pseudomonadati</taxon>
        <taxon>Myxococcota</taxon>
        <taxon>Polyangia</taxon>
        <taxon>Nannocystales</taxon>
        <taxon>Nannocystaceae</taxon>
        <taxon>Nannocystis</taxon>
    </lineage>
</organism>
<evidence type="ECO:0000256" key="1">
    <source>
        <dbReference type="ARBA" id="ARBA00022723"/>
    </source>
</evidence>
<dbReference type="InterPro" id="IPR036280">
    <property type="entry name" value="Multihaem_cyt_sf"/>
</dbReference>
<keyword evidence="2" id="KW-0408">Iron</keyword>
<feature type="region of interest" description="Disordered" evidence="3">
    <location>
        <begin position="186"/>
        <end position="217"/>
    </location>
</feature>
<comment type="cofactor">
    <cofactor evidence="2">
        <name>heme c</name>
        <dbReference type="ChEBI" id="CHEBI:61717"/>
    </cofactor>
    <text evidence="2">Binds 4 heme c groups covalently per monomer.</text>
</comment>
<dbReference type="OrthoDB" id="9814800at2"/>
<dbReference type="PANTHER" id="PTHR39425:SF1">
    <property type="entry name" value="CYTOCHROME C7-LIKE DOMAIN-CONTAINING PROTEIN"/>
    <property type="match status" value="1"/>
</dbReference>
<keyword evidence="2" id="KW-0349">Heme</keyword>
<evidence type="ECO:0000313" key="6">
    <source>
        <dbReference type="EMBL" id="SFD83553.1"/>
    </source>
</evidence>
<dbReference type="PANTHER" id="PTHR39425">
    <property type="entry name" value="LIPOPROTEIN CYTOCHROME C"/>
    <property type="match status" value="1"/>
</dbReference>
<proteinExistence type="predicted"/>
<dbReference type="CDD" id="cd08168">
    <property type="entry name" value="Cytochrom_C3"/>
    <property type="match status" value="1"/>
</dbReference>
<dbReference type="GO" id="GO:0009055">
    <property type="term" value="F:electron transfer activity"/>
    <property type="evidence" value="ECO:0007669"/>
    <property type="project" value="InterPro"/>
</dbReference>
<evidence type="ECO:0000259" key="5">
    <source>
        <dbReference type="Pfam" id="PF14522"/>
    </source>
</evidence>
<keyword evidence="7" id="KW-1185">Reference proteome</keyword>
<accession>A0A1I1VRD2</accession>
<dbReference type="Gene3D" id="3.90.10.10">
    <property type="entry name" value="Cytochrome C3"/>
    <property type="match status" value="2"/>
</dbReference>
<evidence type="ECO:0000256" key="4">
    <source>
        <dbReference type="SAM" id="Phobius"/>
    </source>
</evidence>
<feature type="binding site" description="axial binding residue" evidence="2">
    <location>
        <position position="119"/>
    </location>
    <ligand>
        <name>heme c</name>
        <dbReference type="ChEBI" id="CHEBI:61717"/>
        <label>1</label>
    </ligand>
    <ligandPart>
        <name>Fe</name>
        <dbReference type="ChEBI" id="CHEBI:18248"/>
    </ligandPart>
</feature>
<dbReference type="RefSeq" id="WP_096330549.1">
    <property type="nucleotide sequence ID" value="NZ_FOMX01000005.1"/>
</dbReference>
<gene>
    <name evidence="6" type="ORF">SAMN02745121_01736</name>
</gene>
<dbReference type="InterPro" id="IPR002322">
    <property type="entry name" value="Cyt_c_III"/>
</dbReference>
<keyword evidence="4" id="KW-0812">Transmembrane</keyword>
<reference evidence="7" key="1">
    <citation type="submission" date="2016-10" db="EMBL/GenBank/DDBJ databases">
        <authorList>
            <person name="Varghese N."/>
            <person name="Submissions S."/>
        </authorList>
    </citation>
    <scope>NUCLEOTIDE SEQUENCE [LARGE SCALE GENOMIC DNA]</scope>
    <source>
        <strain evidence="7">ATCC 25963</strain>
    </source>
</reference>
<feature type="domain" description="Cytochrome c7-like" evidence="5">
    <location>
        <begin position="126"/>
        <end position="217"/>
    </location>
</feature>
<keyword evidence="4" id="KW-1133">Transmembrane helix</keyword>